<dbReference type="OrthoDB" id="9796486at2"/>
<dbReference type="Proteomes" id="UP000185924">
    <property type="component" value="Unassembled WGS sequence"/>
</dbReference>
<gene>
    <name evidence="2" type="ORF">SAMN05421545_0094</name>
</gene>
<dbReference type="Gene3D" id="2.30.110.10">
    <property type="entry name" value="Electron Transport, Fmn-binding Protein, Chain A"/>
    <property type="match status" value="1"/>
</dbReference>
<dbReference type="STRING" id="1077936.SAMN05421545_0094"/>
<reference evidence="3" key="1">
    <citation type="submission" date="2017-01" db="EMBL/GenBank/DDBJ databases">
        <authorList>
            <person name="Varghese N."/>
            <person name="Submissions S."/>
        </authorList>
    </citation>
    <scope>NUCLEOTIDE SEQUENCE [LARGE SCALE GENOMIC DNA]</scope>
    <source>
        <strain evidence="3">DM9</strain>
    </source>
</reference>
<dbReference type="SUPFAM" id="SSF50475">
    <property type="entry name" value="FMN-binding split barrel"/>
    <property type="match status" value="1"/>
</dbReference>
<dbReference type="EMBL" id="FTNM01000001">
    <property type="protein sequence ID" value="SIQ47707.1"/>
    <property type="molecule type" value="Genomic_DNA"/>
</dbReference>
<accession>A0A1N6T3B1</accession>
<protein>
    <recommendedName>
        <fullName evidence="1">Pyridoxamine 5'-phosphate oxidase N-terminal domain-containing protein</fullName>
    </recommendedName>
</protein>
<dbReference type="InterPro" id="IPR024029">
    <property type="entry name" value="Pyridox_Oxase_FMN-dep"/>
</dbReference>
<dbReference type="Pfam" id="PF01243">
    <property type="entry name" value="PNPOx_N"/>
    <property type="match status" value="1"/>
</dbReference>
<name>A0A1N6T3B1_9BACT</name>
<dbReference type="PANTHER" id="PTHR42815:SF2">
    <property type="entry name" value="FAD-BINDING, PUTATIVE (AFU_ORTHOLOGUE AFUA_6G07600)-RELATED"/>
    <property type="match status" value="1"/>
</dbReference>
<dbReference type="NCBIfam" id="TIGR04025">
    <property type="entry name" value="PPOX_FMN_DR2398"/>
    <property type="match status" value="1"/>
</dbReference>
<organism evidence="2 3">
    <name type="scientific">Pontibacter lucknowensis</name>
    <dbReference type="NCBI Taxonomy" id="1077936"/>
    <lineage>
        <taxon>Bacteria</taxon>
        <taxon>Pseudomonadati</taxon>
        <taxon>Bacteroidota</taxon>
        <taxon>Cytophagia</taxon>
        <taxon>Cytophagales</taxon>
        <taxon>Hymenobacteraceae</taxon>
        <taxon>Pontibacter</taxon>
    </lineage>
</organism>
<proteinExistence type="predicted"/>
<feature type="domain" description="Pyridoxamine 5'-phosphate oxidase N-terminal" evidence="1">
    <location>
        <begin position="35"/>
        <end position="154"/>
    </location>
</feature>
<keyword evidence="3" id="KW-1185">Reference proteome</keyword>
<evidence type="ECO:0000313" key="2">
    <source>
        <dbReference type="EMBL" id="SIQ47707.1"/>
    </source>
</evidence>
<dbReference type="AlphaFoldDB" id="A0A1N6T3B1"/>
<evidence type="ECO:0000313" key="3">
    <source>
        <dbReference type="Proteomes" id="UP000185924"/>
    </source>
</evidence>
<evidence type="ECO:0000259" key="1">
    <source>
        <dbReference type="Pfam" id="PF01243"/>
    </source>
</evidence>
<dbReference type="InterPro" id="IPR011576">
    <property type="entry name" value="Pyridox_Oxase_N"/>
</dbReference>
<dbReference type="PANTHER" id="PTHR42815">
    <property type="entry name" value="FAD-BINDING, PUTATIVE (AFU_ORTHOLOGUE AFUA_6G07600)-RELATED"/>
    <property type="match status" value="1"/>
</dbReference>
<dbReference type="InterPro" id="IPR012349">
    <property type="entry name" value="Split_barrel_FMN-bd"/>
</dbReference>
<dbReference type="RefSeq" id="WP_007658128.1">
    <property type="nucleotide sequence ID" value="NZ_FTNM01000001.1"/>
</dbReference>
<sequence length="210" mass="23351">MSNQFSEIISTVEDLQALLGTPSDLVNNKSIDYLDSHCRDFISKASMLFVSTSDAAGNCDVSPRGDAAGFVLALDEKRLVIPERPGNKRCDTLRNILENPKVGLIFIIPGLEETLRVNGKACIIKDEIILTQLAAQGKVPVVGIGVEVEECYIHCAKAFKRSSLWQPEQWPAQETLPRPAAILADHIKKPDYSEEHIKTVLKESYEKRLY</sequence>